<dbReference type="PROSITE" id="PS50181">
    <property type="entry name" value="FBOX"/>
    <property type="match status" value="1"/>
</dbReference>
<dbReference type="Pfam" id="PF00646">
    <property type="entry name" value="F-box"/>
    <property type="match status" value="1"/>
</dbReference>
<protein>
    <recommendedName>
        <fullName evidence="1">F-box domain-containing protein</fullName>
    </recommendedName>
</protein>
<organism evidence="2">
    <name type="scientific">Odontella aurita</name>
    <dbReference type="NCBI Taxonomy" id="265563"/>
    <lineage>
        <taxon>Eukaryota</taxon>
        <taxon>Sar</taxon>
        <taxon>Stramenopiles</taxon>
        <taxon>Ochrophyta</taxon>
        <taxon>Bacillariophyta</taxon>
        <taxon>Mediophyceae</taxon>
        <taxon>Biddulphiophycidae</taxon>
        <taxon>Eupodiscales</taxon>
        <taxon>Odontellaceae</taxon>
        <taxon>Odontella</taxon>
    </lineage>
</organism>
<dbReference type="SUPFAM" id="SSF81383">
    <property type="entry name" value="F-box domain"/>
    <property type="match status" value="1"/>
</dbReference>
<dbReference type="InterPro" id="IPR036047">
    <property type="entry name" value="F-box-like_dom_sf"/>
</dbReference>
<name>A0A7S4IK14_9STRA</name>
<accession>A0A7S4IK14</accession>
<dbReference type="InterPro" id="IPR001810">
    <property type="entry name" value="F-box_dom"/>
</dbReference>
<proteinExistence type="predicted"/>
<sequence length="410" mass="44899">MSISPNEYDEELFAKIPVDVIRMIFKFMDIPSLGLLSLTSKPVSAARISCLASDDTTWLHIVRQRFNLGSSFRLGPLRPKSYGGTNWKAAYRSMALCNRMPRTRFASKSKVIFAKGGGGRGSTASNLPFDGVSFIKPRTKSDADFVSLWVMLGHTCNCSVRSTQEGTEAFGNNDAGGSKFVELHLGMQNVRSGFGTVDLDVSTASVEMVGVYGGIHGSLTNEILRGGLRKPKVLHRSIGSTTLFAEYRRRNSSMSRSDEDGRSTCNGFSYSSERDGNYLSKPYGLTLKPLEFVVVSVHVPCPNDMTNETDFLTRALRVHVPARLRTKSERISAAENFIDDPIQSDVNCGEIKKASETHEEGQSALAYAAAVTLTSLACASFISEQDVWKHYTELPGGCLTLTDRSRLVAV</sequence>
<dbReference type="AlphaFoldDB" id="A0A7S4IK14"/>
<evidence type="ECO:0000259" key="1">
    <source>
        <dbReference type="PROSITE" id="PS50181"/>
    </source>
</evidence>
<feature type="domain" description="F-box" evidence="1">
    <location>
        <begin position="10"/>
        <end position="61"/>
    </location>
</feature>
<dbReference type="EMBL" id="HBKQ01018002">
    <property type="protein sequence ID" value="CAE2231642.1"/>
    <property type="molecule type" value="Transcribed_RNA"/>
</dbReference>
<reference evidence="2" key="1">
    <citation type="submission" date="2021-01" db="EMBL/GenBank/DDBJ databases">
        <authorList>
            <person name="Corre E."/>
            <person name="Pelletier E."/>
            <person name="Niang G."/>
            <person name="Scheremetjew M."/>
            <person name="Finn R."/>
            <person name="Kale V."/>
            <person name="Holt S."/>
            <person name="Cochrane G."/>
            <person name="Meng A."/>
            <person name="Brown T."/>
            <person name="Cohen L."/>
        </authorList>
    </citation>
    <scope>NUCLEOTIDE SEQUENCE</scope>
    <source>
        <strain evidence="2">Isolate 1302-5</strain>
    </source>
</reference>
<gene>
    <name evidence="2" type="ORF">OAUR00152_LOCUS12176</name>
</gene>
<evidence type="ECO:0000313" key="2">
    <source>
        <dbReference type="EMBL" id="CAE2231642.1"/>
    </source>
</evidence>